<dbReference type="Proteomes" id="UP000007879">
    <property type="component" value="Unassembled WGS sequence"/>
</dbReference>
<evidence type="ECO:0008006" key="7">
    <source>
        <dbReference type="Google" id="ProtNLM"/>
    </source>
</evidence>
<dbReference type="Pfam" id="PF04836">
    <property type="entry name" value="IFRD_C"/>
    <property type="match status" value="1"/>
</dbReference>
<feature type="region of interest" description="Disordered" evidence="2">
    <location>
        <begin position="1"/>
        <end position="23"/>
    </location>
</feature>
<sequence>MPKGKGKKKQKEKTTDDGAGSGAVLMFSGPSQIVDDTDSICSSIPDSVLSDEIVSEGFDDSADSSSDTELQFQVSEALDNLADKNSRTRMAALNYLNDKLKHKMVGQYIVGRTETLIDTLVRGIKRSQGGERKELLLLASLFPLQFGEDCADITSLLLSVLVPIIMDNSVSPPERSMAISTLTLCTFLLCHDMKLVEDIMHHCESLCSSCKIDLIVSAAIKGWSLLLSILPIHMIPAILTRQTPILTKVLESASDLSLKISSGQALSLLFELTRECNEDLLECEEAEVACAVVQSLASESNRYSGRKERTQQRASFRDFSQAIESGYVPERSIKFGSESLQLDSWARLIQYNVLTELLATGCRTHLMNNGLVRDIFQLGPPVLPYLETKATKIERKLINAASAKWRSQARGKQRDKRCVL</sequence>
<dbReference type="InterPro" id="IPR039777">
    <property type="entry name" value="IFRD"/>
</dbReference>
<evidence type="ECO:0000256" key="2">
    <source>
        <dbReference type="SAM" id="MobiDB-lite"/>
    </source>
</evidence>
<evidence type="ECO:0000313" key="6">
    <source>
        <dbReference type="Proteomes" id="UP000007879"/>
    </source>
</evidence>
<dbReference type="InterPro" id="IPR007701">
    <property type="entry name" value="Interferon-rel_develop_reg_N"/>
</dbReference>
<dbReference type="InterPro" id="IPR006921">
    <property type="entry name" value="Interferon-rel_develop_reg_C"/>
</dbReference>
<reference evidence="5" key="2">
    <citation type="submission" date="2024-06" db="UniProtKB">
        <authorList>
            <consortium name="EnsemblMetazoa"/>
        </authorList>
    </citation>
    <scope>IDENTIFICATION</scope>
</reference>
<dbReference type="Pfam" id="PF05004">
    <property type="entry name" value="IFRD"/>
    <property type="match status" value="1"/>
</dbReference>
<accession>A0AAN0INZ5</accession>
<feature type="domain" description="Interferon-related developmental regulator N-terminal" evidence="4">
    <location>
        <begin position="47"/>
        <end position="324"/>
    </location>
</feature>
<dbReference type="KEGG" id="aqu:100637387"/>
<keyword evidence="6" id="KW-1185">Reference proteome</keyword>
<reference evidence="6" key="1">
    <citation type="journal article" date="2010" name="Nature">
        <title>The Amphimedon queenslandica genome and the evolution of animal complexity.</title>
        <authorList>
            <person name="Srivastava M."/>
            <person name="Simakov O."/>
            <person name="Chapman J."/>
            <person name="Fahey B."/>
            <person name="Gauthier M.E."/>
            <person name="Mitros T."/>
            <person name="Richards G.S."/>
            <person name="Conaco C."/>
            <person name="Dacre M."/>
            <person name="Hellsten U."/>
            <person name="Larroux C."/>
            <person name="Putnam N.H."/>
            <person name="Stanke M."/>
            <person name="Adamska M."/>
            <person name="Darling A."/>
            <person name="Degnan S.M."/>
            <person name="Oakley T.H."/>
            <person name="Plachetzki D.C."/>
            <person name="Zhai Y."/>
            <person name="Adamski M."/>
            <person name="Calcino A."/>
            <person name="Cummins S.F."/>
            <person name="Goodstein D.M."/>
            <person name="Harris C."/>
            <person name="Jackson D.J."/>
            <person name="Leys S.P."/>
            <person name="Shu S."/>
            <person name="Woodcroft B.J."/>
            <person name="Vervoort M."/>
            <person name="Kosik K.S."/>
            <person name="Manning G."/>
            <person name="Degnan B.M."/>
            <person name="Rokhsar D.S."/>
        </authorList>
    </citation>
    <scope>NUCLEOTIDE SEQUENCE [LARGE SCALE GENOMIC DNA]</scope>
</reference>
<organism evidence="5 6">
    <name type="scientific">Amphimedon queenslandica</name>
    <name type="common">Sponge</name>
    <dbReference type="NCBI Taxonomy" id="400682"/>
    <lineage>
        <taxon>Eukaryota</taxon>
        <taxon>Metazoa</taxon>
        <taxon>Porifera</taxon>
        <taxon>Demospongiae</taxon>
        <taxon>Heteroscleromorpha</taxon>
        <taxon>Haplosclerida</taxon>
        <taxon>Niphatidae</taxon>
        <taxon>Amphimedon</taxon>
    </lineage>
</organism>
<protein>
    <recommendedName>
        <fullName evidence="7">Interferon-related developmental regulator N-terminal domain-containing protein</fullName>
    </recommendedName>
</protein>
<dbReference type="AlphaFoldDB" id="A0AAN0INZ5"/>
<dbReference type="InterPro" id="IPR016024">
    <property type="entry name" value="ARM-type_fold"/>
</dbReference>
<dbReference type="PANTHER" id="PTHR12354">
    <property type="entry name" value="INTERFERON-RELATED DEVELOPMENTAL REGULATOR"/>
    <property type="match status" value="1"/>
</dbReference>
<evidence type="ECO:0000259" key="4">
    <source>
        <dbReference type="Pfam" id="PF05004"/>
    </source>
</evidence>
<dbReference type="EnsemblMetazoa" id="XM_011407766.2">
    <property type="protein sequence ID" value="XP_011406068.1"/>
    <property type="gene ID" value="LOC100637387"/>
</dbReference>
<evidence type="ECO:0000256" key="1">
    <source>
        <dbReference type="ARBA" id="ARBA00008828"/>
    </source>
</evidence>
<dbReference type="PANTHER" id="PTHR12354:SF1">
    <property type="entry name" value="INTERFERON-RELATED DEVELOPMENTAL REGULATOR 1"/>
    <property type="match status" value="1"/>
</dbReference>
<proteinExistence type="inferred from homology"/>
<feature type="domain" description="Interferon-related developmental regulator C-terminal" evidence="3">
    <location>
        <begin position="369"/>
        <end position="417"/>
    </location>
</feature>
<evidence type="ECO:0000259" key="3">
    <source>
        <dbReference type="Pfam" id="PF04836"/>
    </source>
</evidence>
<dbReference type="SUPFAM" id="SSF48371">
    <property type="entry name" value="ARM repeat"/>
    <property type="match status" value="1"/>
</dbReference>
<comment type="similarity">
    <text evidence="1">Belongs to the IFRD family.</text>
</comment>
<name>A0AAN0INZ5_AMPQE</name>
<gene>
    <name evidence="5" type="primary">100637387</name>
</gene>
<evidence type="ECO:0000313" key="5">
    <source>
        <dbReference type="EnsemblMetazoa" id="XP_011406068.1"/>
    </source>
</evidence>
<feature type="compositionally biased region" description="Basic residues" evidence="2">
    <location>
        <begin position="1"/>
        <end position="11"/>
    </location>
</feature>